<dbReference type="PATRIC" id="fig|1191523.3.peg.1340"/>
<accession>I6ZR12</accession>
<dbReference type="Gene3D" id="3.30.470.20">
    <property type="entry name" value="ATP-grasp fold, B domain"/>
    <property type="match status" value="1"/>
</dbReference>
<evidence type="ECO:0008006" key="3">
    <source>
        <dbReference type="Google" id="ProtNLM"/>
    </source>
</evidence>
<dbReference type="OrthoDB" id="9799627at2"/>
<dbReference type="AlphaFoldDB" id="I6ZR12"/>
<dbReference type="SUPFAM" id="SSF56059">
    <property type="entry name" value="Glutathione synthetase ATP-binding domain-like"/>
    <property type="match status" value="1"/>
</dbReference>
<dbReference type="RefSeq" id="WP_014855934.1">
    <property type="nucleotide sequence ID" value="NC_018178.1"/>
</dbReference>
<protein>
    <recommendedName>
        <fullName evidence="3">ATP-grasp domain-containing protein</fullName>
    </recommendedName>
</protein>
<dbReference type="eggNOG" id="COG0189">
    <property type="taxonomic scope" value="Bacteria"/>
</dbReference>
<keyword evidence="2" id="KW-1185">Reference proteome</keyword>
<evidence type="ECO:0000313" key="1">
    <source>
        <dbReference type="EMBL" id="AFN74499.1"/>
    </source>
</evidence>
<dbReference type="KEGG" id="mro:MROS_1262"/>
<evidence type="ECO:0000313" key="2">
    <source>
        <dbReference type="Proteomes" id="UP000009011"/>
    </source>
</evidence>
<dbReference type="STRING" id="1191523.MROS_1262"/>
<dbReference type="Proteomes" id="UP000009011">
    <property type="component" value="Chromosome"/>
</dbReference>
<reference evidence="1 2" key="1">
    <citation type="journal article" date="2013" name="PLoS ONE">
        <title>Genomic analysis of Melioribacter roseus, facultatively anaerobic organotrophic bacterium representing a novel deep lineage within Bacteriodetes/Chlorobi group.</title>
        <authorList>
            <person name="Kadnikov V.V."/>
            <person name="Mardanov A.V."/>
            <person name="Podosokorskaya O.A."/>
            <person name="Gavrilov S.N."/>
            <person name="Kublanov I.V."/>
            <person name="Beletsky A.V."/>
            <person name="Bonch-Osmolovskaya E.A."/>
            <person name="Ravin N.V."/>
        </authorList>
    </citation>
    <scope>NUCLEOTIDE SEQUENCE [LARGE SCALE GENOMIC DNA]</scope>
    <source>
        <strain evidence="2">JCM 17771 / P3M-2</strain>
    </source>
</reference>
<proteinExistence type="predicted"/>
<name>I6ZR12_MELRP</name>
<dbReference type="EMBL" id="CP003557">
    <property type="protein sequence ID" value="AFN74499.1"/>
    <property type="molecule type" value="Genomic_DNA"/>
</dbReference>
<organism evidence="1 2">
    <name type="scientific">Melioribacter roseus (strain DSM 23840 / JCM 17771 / VKM B-2668 / P3M-2)</name>
    <dbReference type="NCBI Taxonomy" id="1191523"/>
    <lineage>
        <taxon>Bacteria</taxon>
        <taxon>Pseudomonadati</taxon>
        <taxon>Ignavibacteriota</taxon>
        <taxon>Ignavibacteria</taxon>
        <taxon>Ignavibacteriales</taxon>
        <taxon>Melioribacteraceae</taxon>
        <taxon>Melioribacter</taxon>
    </lineage>
</organism>
<dbReference type="HOGENOM" id="CLU_094950_0_0_10"/>
<sequence>MKTIAGVKRNRDYSPNHIENDSLIFMKTVEEIKQLGLEVNVYDEEELEKDLKIEENLIFSMARGALALRKLLKAELEGKIVINSPLTALKCHRINMSKLLKEAGVPFPFTVSGTLDGLTDYKFDNFNSTIVWVKRGDIHAIHREDVTLVFSEEEKRNILKEFGHRGIASAVLQKHIEGEVLKFYAIKDTDFFYYYFYNRDKSIHFDEDKLKLYTSKAAEVLGLEIYGGDAIISERGEITIIDMNDWPSFAPVRDKVSKYIAKYIYRKLFGAEERALI</sequence>
<gene>
    <name evidence="1" type="ordered locus">MROS_1262</name>
</gene>